<dbReference type="FunFam" id="1.10.287.1080:FF:000003">
    <property type="entry name" value="Nucleoside triphosphate pyrophosphohydrolase"/>
    <property type="match status" value="1"/>
</dbReference>
<keyword evidence="7" id="KW-1185">Reference proteome</keyword>
<dbReference type="GO" id="GO:0047693">
    <property type="term" value="F:ATP diphosphatase activity"/>
    <property type="evidence" value="ECO:0007669"/>
    <property type="project" value="UniProtKB-EC"/>
</dbReference>
<dbReference type="SUPFAM" id="SSF101386">
    <property type="entry name" value="all-alpha NTP pyrophosphatases"/>
    <property type="match status" value="2"/>
</dbReference>
<accession>A0A0Q4B8T2</accession>
<dbReference type="STRING" id="1702214.AL399_01370"/>
<evidence type="ECO:0000313" key="6">
    <source>
        <dbReference type="EMBL" id="KQM09449.1"/>
    </source>
</evidence>
<comment type="catalytic activity">
    <reaction evidence="1">
        <text>ATP + H2O = AMP + diphosphate + H(+)</text>
        <dbReference type="Rhea" id="RHEA:14245"/>
        <dbReference type="ChEBI" id="CHEBI:15377"/>
        <dbReference type="ChEBI" id="CHEBI:15378"/>
        <dbReference type="ChEBI" id="CHEBI:30616"/>
        <dbReference type="ChEBI" id="CHEBI:33019"/>
        <dbReference type="ChEBI" id="CHEBI:456215"/>
        <dbReference type="EC" id="3.6.1.8"/>
    </reaction>
</comment>
<evidence type="ECO:0000256" key="1">
    <source>
        <dbReference type="ARBA" id="ARBA00052141"/>
    </source>
</evidence>
<dbReference type="EC" id="3.6.1.8" evidence="3"/>
<dbReference type="NCBIfam" id="TIGR00444">
    <property type="entry name" value="mazG"/>
    <property type="match status" value="1"/>
</dbReference>
<comment type="caution">
    <text evidence="6">The sequence shown here is derived from an EMBL/GenBank/DDBJ whole genome shotgun (WGS) entry which is preliminary data.</text>
</comment>
<protein>
    <recommendedName>
        <fullName evidence="4">Nucleoside triphosphate pyrophosphohydrolase</fullName>
        <ecNumber evidence="3">3.6.1.8</ecNumber>
    </recommendedName>
</protein>
<dbReference type="Pfam" id="PF03819">
    <property type="entry name" value="MazG"/>
    <property type="match status" value="1"/>
</dbReference>
<evidence type="ECO:0000259" key="5">
    <source>
        <dbReference type="Pfam" id="PF03819"/>
    </source>
</evidence>
<dbReference type="PANTHER" id="PTHR30522:SF0">
    <property type="entry name" value="NUCLEOSIDE TRIPHOSPHATE PYROPHOSPHOHYDROLASE"/>
    <property type="match status" value="1"/>
</dbReference>
<dbReference type="AlphaFoldDB" id="A0A0Q4B8T2"/>
<dbReference type="GO" id="GO:0006203">
    <property type="term" value="P:dGTP catabolic process"/>
    <property type="evidence" value="ECO:0007669"/>
    <property type="project" value="TreeGrafter"/>
</dbReference>
<evidence type="ECO:0000256" key="3">
    <source>
        <dbReference type="ARBA" id="ARBA00066372"/>
    </source>
</evidence>
<dbReference type="GO" id="GO:0046052">
    <property type="term" value="P:UTP catabolic process"/>
    <property type="evidence" value="ECO:0007669"/>
    <property type="project" value="TreeGrafter"/>
</dbReference>
<dbReference type="GO" id="GO:0046076">
    <property type="term" value="P:dTTP catabolic process"/>
    <property type="evidence" value="ECO:0007669"/>
    <property type="project" value="TreeGrafter"/>
</dbReference>
<evidence type="ECO:0000256" key="4">
    <source>
        <dbReference type="ARBA" id="ARBA00074799"/>
    </source>
</evidence>
<feature type="domain" description="NTP pyrophosphohydrolase MazG-like" evidence="5">
    <location>
        <begin position="28"/>
        <end position="101"/>
    </location>
</feature>
<dbReference type="GO" id="GO:0046081">
    <property type="term" value="P:dUTP catabolic process"/>
    <property type="evidence" value="ECO:0007669"/>
    <property type="project" value="TreeGrafter"/>
</dbReference>
<dbReference type="Gene3D" id="1.10.287.1080">
    <property type="entry name" value="MazG-like"/>
    <property type="match status" value="2"/>
</dbReference>
<dbReference type="CDD" id="cd11529">
    <property type="entry name" value="NTP-PPase_MazG_Cterm"/>
    <property type="match status" value="1"/>
</dbReference>
<evidence type="ECO:0000256" key="2">
    <source>
        <dbReference type="ARBA" id="ARBA00061115"/>
    </source>
</evidence>
<dbReference type="GO" id="GO:0046047">
    <property type="term" value="P:TTP catabolic process"/>
    <property type="evidence" value="ECO:0007669"/>
    <property type="project" value="TreeGrafter"/>
</dbReference>
<dbReference type="InterPro" id="IPR048011">
    <property type="entry name" value="NTP-PPase_MazG-like_C"/>
</dbReference>
<comment type="similarity">
    <text evidence="2">Belongs to the nucleoside triphosphate pyrophosphohydrolase family.</text>
</comment>
<dbReference type="FunFam" id="1.10.287.1080:FF:000001">
    <property type="entry name" value="Nucleoside triphosphate pyrophosphohydrolase"/>
    <property type="match status" value="1"/>
</dbReference>
<dbReference type="Proteomes" id="UP000054172">
    <property type="component" value="Unassembled WGS sequence"/>
</dbReference>
<dbReference type="GO" id="GO:0046061">
    <property type="term" value="P:dATP catabolic process"/>
    <property type="evidence" value="ECO:0007669"/>
    <property type="project" value="TreeGrafter"/>
</dbReference>
<reference evidence="6" key="1">
    <citation type="submission" date="2015-08" db="EMBL/GenBank/DDBJ databases">
        <title>Candidatus Bacteriodes Periocalifornicus.</title>
        <authorList>
            <person name="McLean J.S."/>
            <person name="Kelley S."/>
        </authorList>
    </citation>
    <scope>NUCLEOTIDE SEQUENCE [LARGE SCALE GENOMIC DNA]</scope>
    <source>
        <strain evidence="6">12B</strain>
    </source>
</reference>
<dbReference type="InterPro" id="IPR048015">
    <property type="entry name" value="NTP-PPase_MazG-like_N"/>
</dbReference>
<sequence length="263" mass="29933">MASEIQAFEAFMAAMRRIRQECPWDRGQTMQSLTTYTVEEVYELVDAVTDGLTDEVRKELGDMLMHVAFYAVIAEEGHLFTLEEVIRGVTEKIIYRHPHVFAHSGAKTPEEVEAQWEALKLKEKGRKKEVMQGVPRALPPLTKAYRMQEKARAVGFDWNDPQGAWDKLAEEIAEAKEAVAQEPGSEHVVQEFGDILFTAINAARMHGVDPAYALELSNRKFQLRFNLMEKLAAEQGKAVHEMDMEALDALWEEAKRQLRDEVG</sequence>
<dbReference type="CDD" id="cd11528">
    <property type="entry name" value="NTP-PPase_MazG_Nterm"/>
    <property type="match status" value="1"/>
</dbReference>
<name>A0A0Q4B8T2_9BACT</name>
<dbReference type="InterPro" id="IPR011551">
    <property type="entry name" value="NTP_PyrPHydrolase_MazG"/>
</dbReference>
<dbReference type="EMBL" id="LIIK01000004">
    <property type="protein sequence ID" value="KQM09449.1"/>
    <property type="molecule type" value="Genomic_DNA"/>
</dbReference>
<proteinExistence type="inferred from homology"/>
<evidence type="ECO:0000313" key="7">
    <source>
        <dbReference type="Proteomes" id="UP000054172"/>
    </source>
</evidence>
<dbReference type="GO" id="GO:0006950">
    <property type="term" value="P:response to stress"/>
    <property type="evidence" value="ECO:0007669"/>
    <property type="project" value="UniProtKB-ARBA"/>
</dbReference>
<gene>
    <name evidence="6" type="ORF">AL399_01370</name>
</gene>
<dbReference type="PANTHER" id="PTHR30522">
    <property type="entry name" value="NUCLEOSIDE TRIPHOSPHATE PYROPHOSPHOHYDROLASE"/>
    <property type="match status" value="1"/>
</dbReference>
<dbReference type="InterPro" id="IPR004518">
    <property type="entry name" value="MazG-like_dom"/>
</dbReference>
<organism evidence="6 7">
    <name type="scientific">Candidatus [Bacteroides] periocalifornicus</name>
    <dbReference type="NCBI Taxonomy" id="1702214"/>
    <lineage>
        <taxon>Bacteria</taxon>
        <taxon>Pseudomonadati</taxon>
        <taxon>Bacteroidota</taxon>
    </lineage>
</organism>
<dbReference type="PATRIC" id="fig|1702214.3.peg.1867"/>
<dbReference type="NCBIfam" id="NF007113">
    <property type="entry name" value="PRK09562.1"/>
    <property type="match status" value="1"/>
</dbReference>